<sequence>MTTEVLSFYLLDISSSFCLSAAHNVLFYTLDFHTPILHFLHFFVLFVVLFIVHLRKHTPIRRLNAHIFTVPVILQFIITLLSNRSHSQQRSGGLYLLRIFDFLTTVTVFVYGRSRKGKTHTWPGLGLLFPIAFGSSLSWLEFGILEYDSFGLLLSPILAIIRGIQIIHIQECFRMCAIKQLDLFMLQFAGMCSAVLFPQAFYSWIHSSISNDASWESIDYVLMCVSILFMAFYKYSEIWLQIALDARIYMVLEHTKYWMASIGQNFIQNMAHACAYSFVGKLITLSALIRYAASYFEQNNNKREQKA</sequence>
<feature type="transmembrane region" description="Helical" evidence="1">
    <location>
        <begin position="217"/>
        <end position="235"/>
    </location>
</feature>
<keyword evidence="3" id="KW-1185">Reference proteome</keyword>
<feature type="transmembrane region" description="Helical" evidence="1">
    <location>
        <begin position="93"/>
        <end position="112"/>
    </location>
</feature>
<reference evidence="2 3" key="1">
    <citation type="submission" date="2024-08" db="EMBL/GenBank/DDBJ databases">
        <title>Gnathostoma spinigerum genome.</title>
        <authorList>
            <person name="Gonzalez-Bertolin B."/>
            <person name="Monzon S."/>
            <person name="Zaballos A."/>
            <person name="Jimenez P."/>
            <person name="Dekumyoy P."/>
            <person name="Varona S."/>
            <person name="Cuesta I."/>
            <person name="Sumanam S."/>
            <person name="Adisakwattana P."/>
            <person name="Gasser R.B."/>
            <person name="Hernandez-Gonzalez A."/>
            <person name="Young N.D."/>
            <person name="Perteguer M.J."/>
        </authorList>
    </citation>
    <scope>NUCLEOTIDE SEQUENCE [LARGE SCALE GENOMIC DNA]</scope>
    <source>
        <strain evidence="2">AL3</strain>
        <tissue evidence="2">Liver</tissue>
    </source>
</reference>
<proteinExistence type="predicted"/>
<feature type="transmembrane region" description="Helical" evidence="1">
    <location>
        <begin position="150"/>
        <end position="169"/>
    </location>
</feature>
<dbReference type="Proteomes" id="UP001608902">
    <property type="component" value="Unassembled WGS sequence"/>
</dbReference>
<keyword evidence="1" id="KW-0472">Membrane</keyword>
<keyword evidence="1" id="KW-0812">Transmembrane</keyword>
<evidence type="ECO:0000256" key="1">
    <source>
        <dbReference type="SAM" id="Phobius"/>
    </source>
</evidence>
<feature type="transmembrane region" description="Helical" evidence="1">
    <location>
        <begin position="63"/>
        <end position="81"/>
    </location>
</feature>
<feature type="transmembrane region" description="Helical" evidence="1">
    <location>
        <begin position="36"/>
        <end position="54"/>
    </location>
</feature>
<keyword evidence="1" id="KW-1133">Transmembrane helix</keyword>
<protein>
    <submittedName>
        <fullName evidence="2">Uncharacterized protein</fullName>
    </submittedName>
</protein>
<accession>A0ABD6EQF1</accession>
<feature type="transmembrane region" description="Helical" evidence="1">
    <location>
        <begin position="7"/>
        <end position="30"/>
    </location>
</feature>
<feature type="transmembrane region" description="Helical" evidence="1">
    <location>
        <begin position="124"/>
        <end position="144"/>
    </location>
</feature>
<feature type="transmembrane region" description="Helical" evidence="1">
    <location>
        <begin position="181"/>
        <end position="205"/>
    </location>
</feature>
<comment type="caution">
    <text evidence="2">The sequence shown here is derived from an EMBL/GenBank/DDBJ whole genome shotgun (WGS) entry which is preliminary data.</text>
</comment>
<dbReference type="AlphaFoldDB" id="A0ABD6EQF1"/>
<name>A0ABD6EQF1_9BILA</name>
<gene>
    <name evidence="2" type="ORF">AB6A40_005496</name>
</gene>
<evidence type="ECO:0000313" key="2">
    <source>
        <dbReference type="EMBL" id="MFH4978787.1"/>
    </source>
</evidence>
<dbReference type="EMBL" id="JBGFUD010003531">
    <property type="protein sequence ID" value="MFH4978787.1"/>
    <property type="molecule type" value="Genomic_DNA"/>
</dbReference>
<evidence type="ECO:0000313" key="3">
    <source>
        <dbReference type="Proteomes" id="UP001608902"/>
    </source>
</evidence>
<organism evidence="2 3">
    <name type="scientific">Gnathostoma spinigerum</name>
    <dbReference type="NCBI Taxonomy" id="75299"/>
    <lineage>
        <taxon>Eukaryota</taxon>
        <taxon>Metazoa</taxon>
        <taxon>Ecdysozoa</taxon>
        <taxon>Nematoda</taxon>
        <taxon>Chromadorea</taxon>
        <taxon>Rhabditida</taxon>
        <taxon>Spirurina</taxon>
        <taxon>Gnathostomatomorpha</taxon>
        <taxon>Gnathostomatoidea</taxon>
        <taxon>Gnathostomatidae</taxon>
        <taxon>Gnathostoma</taxon>
    </lineage>
</organism>